<name>A0A0G4GU94_9ALVE</name>
<gene>
    <name evidence="1" type="ORF">Cvel_5224</name>
</gene>
<protein>
    <submittedName>
        <fullName evidence="1">Uncharacterized protein</fullName>
    </submittedName>
</protein>
<evidence type="ECO:0000313" key="1">
    <source>
        <dbReference type="EMBL" id="CEM34403.1"/>
    </source>
</evidence>
<dbReference type="AlphaFoldDB" id="A0A0G4GU94"/>
<accession>A0A0G4GU94</accession>
<proteinExistence type="predicted"/>
<dbReference type="PhylomeDB" id="A0A0G4GU94"/>
<dbReference type="EMBL" id="CDMZ01001558">
    <property type="protein sequence ID" value="CEM34403.1"/>
    <property type="molecule type" value="Genomic_DNA"/>
</dbReference>
<sequence>MIPTLSDDLLGTRQVLQLESINSETIWLRWMQGIRMYAAEYRIKLAAKAPNKERAERARLLQVAAVEVNALRGAIKILRVLVAVMARWQSIVDLGGYDRSPLAAYLTAY</sequence>
<dbReference type="VEuPathDB" id="CryptoDB:Cvel_5224"/>
<organism evidence="1">
    <name type="scientific">Chromera velia CCMP2878</name>
    <dbReference type="NCBI Taxonomy" id="1169474"/>
    <lineage>
        <taxon>Eukaryota</taxon>
        <taxon>Sar</taxon>
        <taxon>Alveolata</taxon>
        <taxon>Colpodellida</taxon>
        <taxon>Chromeraceae</taxon>
        <taxon>Chromera</taxon>
    </lineage>
</organism>
<reference evidence="1" key="1">
    <citation type="submission" date="2014-11" db="EMBL/GenBank/DDBJ databases">
        <authorList>
            <person name="Otto D Thomas"/>
            <person name="Naeem Raeece"/>
        </authorList>
    </citation>
    <scope>NUCLEOTIDE SEQUENCE</scope>
</reference>